<sequence length="375" mass="42616">MKIVGLDCGNSSIKIKTEKFESITPTFLAPGGNLVQFKRKYTNPDQLLNVHIISEKNKINKQFWIGKLAYNEAKKRLISRNSNQAKAEDDTLLIVSLTALAYHLITEDQATRKEYIKISTSLPVAEYFSSTQNYKEMMKERLIGTHTIEFLDPIFNNKKIDLIINDVQIIPEGIGAFSTFINTEDDMKKNILLIDIGRFTTDISFFVDGEFSPNGFLSIDHGTKTPIAEIQRFMQEKYDLDFSFFQIDNALRNNNKKIKAYTKEYDLTEIADNAFENFSNLIISAISEKIDQRSLDIKEISDAFVVGGGAVLMSNYLRFDKLNKNIKVSFSENAIMANAVGNYLYAKASEIELNENSEIENDSVGEFEETDDDIL</sequence>
<dbReference type="BioCyc" id="TSAC1094508:GLMA-2854-MONOMER"/>
<name>I3WC04_THESW</name>
<accession>I3WC04</accession>
<gene>
    <name evidence="3" type="ordered locus">Tsac_2808</name>
</gene>
<reference evidence="3 4" key="1">
    <citation type="journal article" date="2014" name="Appl. Environ. Microbiol.">
        <title>Profile of Secreted Hydrolases, Associated Proteins, and SlpA in Thermoanaerobacterium saccharolyticum during the Degradation of Hemicellulose.</title>
        <authorList>
            <person name="Currie D.H."/>
            <person name="Guss A.M."/>
            <person name="Herring C.D."/>
            <person name="Giannone R.J."/>
            <person name="Johnson C.M."/>
            <person name="Lankford P.K."/>
            <person name="Brown S.D."/>
            <person name="Hettich R.L."/>
            <person name="Lynd L.R."/>
        </authorList>
    </citation>
    <scope>NUCLEOTIDE SEQUENCE [LARGE SCALE GENOMIC DNA]</scope>
    <source>
        <strain evidence="4">DSM 8691 / JW/SL-YS485</strain>
    </source>
</reference>
<feature type="domain" description="Actin-like protein N-terminal" evidence="1">
    <location>
        <begin position="5"/>
        <end position="175"/>
    </location>
</feature>
<dbReference type="Pfam" id="PF21522">
    <property type="entry name" value="MreB-like_C"/>
    <property type="match status" value="1"/>
</dbReference>
<proteinExistence type="predicted"/>
<keyword evidence="3" id="KW-0614">Plasmid</keyword>
<dbReference type="InterPro" id="IPR049067">
    <property type="entry name" value="MreB-like_C"/>
</dbReference>
<dbReference type="CDD" id="cd24023">
    <property type="entry name" value="ASKHA_NBD_ParM_Alp7A-like"/>
    <property type="match status" value="1"/>
</dbReference>
<dbReference type="SUPFAM" id="SSF53067">
    <property type="entry name" value="Actin-like ATPase domain"/>
    <property type="match status" value="2"/>
</dbReference>
<dbReference type="InterPro" id="IPR043129">
    <property type="entry name" value="ATPase_NBD"/>
</dbReference>
<keyword evidence="4" id="KW-1185">Reference proteome</keyword>
<evidence type="ECO:0000259" key="1">
    <source>
        <dbReference type="Pfam" id="PF17989"/>
    </source>
</evidence>
<evidence type="ECO:0000313" key="4">
    <source>
        <dbReference type="Proteomes" id="UP000006178"/>
    </source>
</evidence>
<dbReference type="InterPro" id="IPR040607">
    <property type="entry name" value="ALP_N"/>
</dbReference>
<feature type="domain" description="Actin homologue MreB-like C-terminal" evidence="2">
    <location>
        <begin position="193"/>
        <end position="317"/>
    </location>
</feature>
<evidence type="ECO:0000259" key="2">
    <source>
        <dbReference type="Pfam" id="PF21522"/>
    </source>
</evidence>
<dbReference type="Proteomes" id="UP000006178">
    <property type="component" value="Plasmid pMU3262"/>
</dbReference>
<organism evidence="3 4">
    <name type="scientific">Thermoanaerobacterium saccharolyticum (strain DSM 8691 / JW/SL-YS485)</name>
    <dbReference type="NCBI Taxonomy" id="1094508"/>
    <lineage>
        <taxon>Bacteria</taxon>
        <taxon>Bacillati</taxon>
        <taxon>Bacillota</taxon>
        <taxon>Clostridia</taxon>
        <taxon>Thermoanaerobacterales</taxon>
        <taxon>Thermoanaerobacteraceae</taxon>
        <taxon>Thermoanaerobacterium</taxon>
    </lineage>
</organism>
<dbReference type="Gene3D" id="3.30.420.40">
    <property type="match status" value="2"/>
</dbReference>
<dbReference type="RefSeq" id="WP_014759626.1">
    <property type="nucleotide sequence ID" value="NC_017998.1"/>
</dbReference>
<evidence type="ECO:0000313" key="3">
    <source>
        <dbReference type="EMBL" id="AFK94355.1"/>
    </source>
</evidence>
<protein>
    <submittedName>
        <fullName evidence="3">Uncharacterized protein</fullName>
    </submittedName>
</protein>
<geneLocation type="plasmid" evidence="3 4">
    <name>pMU3262</name>
</geneLocation>
<dbReference type="AlphaFoldDB" id="I3WC04"/>
<dbReference type="PATRIC" id="fig|1094508.3.peg.2835"/>
<dbReference type="KEGG" id="tsh:Tsac_2808"/>
<dbReference type="EMBL" id="CP003185">
    <property type="protein sequence ID" value="AFK94355.1"/>
    <property type="molecule type" value="Genomic_DNA"/>
</dbReference>
<dbReference type="Pfam" id="PF17989">
    <property type="entry name" value="ALP_N"/>
    <property type="match status" value="1"/>
</dbReference>